<evidence type="ECO:0000313" key="3">
    <source>
        <dbReference type="Proteomes" id="UP000006180"/>
    </source>
</evidence>
<name>I3X6J7_SINF2</name>
<sequence length="80" mass="8930">MITSAAATKAATPLLSTGRASRPAARRVAEGMRDWWKSIGLFSEMISGRMRFFVPMTEEGPAILGRRIERHRIIDVVSRT</sequence>
<dbReference type="HOGENOM" id="CLU_174038_0_0_5"/>
<dbReference type="Proteomes" id="UP000006180">
    <property type="component" value="Chromosome"/>
</dbReference>
<evidence type="ECO:0000256" key="1">
    <source>
        <dbReference type="SAM" id="MobiDB-lite"/>
    </source>
</evidence>
<accession>I3X6J7</accession>
<dbReference type="PATRIC" id="fig|1185652.3.peg.3041"/>
<proteinExistence type="predicted"/>
<dbReference type="AlphaFoldDB" id="I3X6J7"/>
<organism evidence="2 3">
    <name type="scientific">Sinorhizobium fredii (strain USDA 257)</name>
    <dbReference type="NCBI Taxonomy" id="1185652"/>
    <lineage>
        <taxon>Bacteria</taxon>
        <taxon>Pseudomonadati</taxon>
        <taxon>Pseudomonadota</taxon>
        <taxon>Alphaproteobacteria</taxon>
        <taxon>Hyphomicrobiales</taxon>
        <taxon>Rhizobiaceae</taxon>
        <taxon>Sinorhizobium/Ensifer group</taxon>
        <taxon>Sinorhizobium</taxon>
    </lineage>
</organism>
<evidence type="ECO:0000313" key="2">
    <source>
        <dbReference type="EMBL" id="AFL51503.1"/>
    </source>
</evidence>
<protein>
    <submittedName>
        <fullName evidence="2">Uncharacterized protein</fullName>
    </submittedName>
</protein>
<gene>
    <name evidence="2" type="ORF">USDA257_c29320</name>
</gene>
<dbReference type="eggNOG" id="COG0553">
    <property type="taxonomic scope" value="Bacteria"/>
</dbReference>
<feature type="region of interest" description="Disordered" evidence="1">
    <location>
        <begin position="1"/>
        <end position="23"/>
    </location>
</feature>
<reference evidence="2 3" key="1">
    <citation type="journal article" date="2012" name="J. Bacteriol.">
        <title>Complete genome sequence of the broad-host-range strain Sinorhizobium fredii USDA257.</title>
        <authorList>
            <person name="Schuldes J."/>
            <person name="Rodriguez Orbegoso M."/>
            <person name="Schmeisser C."/>
            <person name="Krishnan H.B."/>
            <person name="Daniel R."/>
            <person name="Streit W.R."/>
        </authorList>
    </citation>
    <scope>NUCLEOTIDE SEQUENCE [LARGE SCALE GENOMIC DNA]</scope>
    <source>
        <strain evidence="2 3">USDA 257</strain>
    </source>
</reference>
<dbReference type="EMBL" id="CP003563">
    <property type="protein sequence ID" value="AFL51503.1"/>
    <property type="molecule type" value="Genomic_DNA"/>
</dbReference>
<dbReference type="KEGG" id="sfd:USDA257_c29320"/>